<dbReference type="Gene3D" id="2.60.40.10">
    <property type="entry name" value="Immunoglobulins"/>
    <property type="match status" value="2"/>
</dbReference>
<evidence type="ECO:0000313" key="3">
    <source>
        <dbReference type="Proteomes" id="UP000027135"/>
    </source>
</evidence>
<dbReference type="eggNOG" id="KOG3510">
    <property type="taxonomic scope" value="Eukaryota"/>
</dbReference>
<evidence type="ECO:0000313" key="2">
    <source>
        <dbReference type="EMBL" id="KDR23542.1"/>
    </source>
</evidence>
<evidence type="ECO:0000259" key="1">
    <source>
        <dbReference type="PROSITE" id="PS50853"/>
    </source>
</evidence>
<dbReference type="InterPro" id="IPR013783">
    <property type="entry name" value="Ig-like_fold"/>
</dbReference>
<sequence>MSQFPFKKKDLKPFTFYRWTLRYGKTLILTGNITTPESAPSAVLSLAAMPLNSTALSVSWDAPSKPNGIIKHYNISYRHNTYKSCKGGYKSNNASKGQVETKETFVVLNNLLAYSEYSVGVAAYTVAYGKNASITEDTLELDIPQVRPEPGKRSVETNKEYVEFYWSPPKDCTAIKGSIKGYDVTLIGLSPWARTTQIMPVVQQKEQEQFARFEKLIPYTQYLASVFVRSPKNLTNPALPYSVNFTTLPDGK</sequence>
<reference evidence="2 3" key="1">
    <citation type="journal article" date="2014" name="Nat. Commun.">
        <title>Molecular traces of alternative social organization in a termite genome.</title>
        <authorList>
            <person name="Terrapon N."/>
            <person name="Li C."/>
            <person name="Robertson H.M."/>
            <person name="Ji L."/>
            <person name="Meng X."/>
            <person name="Booth W."/>
            <person name="Chen Z."/>
            <person name="Childers C.P."/>
            <person name="Glastad K.M."/>
            <person name="Gokhale K."/>
            <person name="Gowin J."/>
            <person name="Gronenberg W."/>
            <person name="Hermansen R.A."/>
            <person name="Hu H."/>
            <person name="Hunt B.G."/>
            <person name="Huylmans A.K."/>
            <person name="Khalil S.M."/>
            <person name="Mitchell R.D."/>
            <person name="Munoz-Torres M.C."/>
            <person name="Mustard J.A."/>
            <person name="Pan H."/>
            <person name="Reese J.T."/>
            <person name="Scharf M.E."/>
            <person name="Sun F."/>
            <person name="Vogel H."/>
            <person name="Xiao J."/>
            <person name="Yang W."/>
            <person name="Yang Z."/>
            <person name="Yang Z."/>
            <person name="Zhou J."/>
            <person name="Zhu J."/>
            <person name="Brent C.S."/>
            <person name="Elsik C.G."/>
            <person name="Goodisman M.A."/>
            <person name="Liberles D.A."/>
            <person name="Roe R.M."/>
            <person name="Vargo E.L."/>
            <person name="Vilcinskas A."/>
            <person name="Wang J."/>
            <person name="Bornberg-Bauer E."/>
            <person name="Korb J."/>
            <person name="Zhang G."/>
            <person name="Liebig J."/>
        </authorList>
    </citation>
    <scope>NUCLEOTIDE SEQUENCE [LARGE SCALE GENOMIC DNA]</scope>
    <source>
        <tissue evidence="2">Whole organism</tissue>
    </source>
</reference>
<dbReference type="SMART" id="SM00060">
    <property type="entry name" value="FN3"/>
    <property type="match status" value="2"/>
</dbReference>
<dbReference type="SUPFAM" id="SSF49265">
    <property type="entry name" value="Fibronectin type III"/>
    <property type="match status" value="2"/>
</dbReference>
<dbReference type="AlphaFoldDB" id="A0A067RIC4"/>
<dbReference type="GO" id="GO:0016020">
    <property type="term" value="C:membrane"/>
    <property type="evidence" value="ECO:0007669"/>
    <property type="project" value="UniProtKB-SubCell"/>
</dbReference>
<dbReference type="PANTHER" id="PTHR46957:SF3">
    <property type="entry name" value="CYTOKINE RECEPTOR"/>
    <property type="match status" value="1"/>
</dbReference>
<dbReference type="OMA" id="CEIANGP"/>
<keyword evidence="3" id="KW-1185">Reference proteome</keyword>
<feature type="domain" description="Fibronectin type-III" evidence="1">
    <location>
        <begin position="39"/>
        <end position="144"/>
    </location>
</feature>
<dbReference type="Proteomes" id="UP000027135">
    <property type="component" value="Unassembled WGS sequence"/>
</dbReference>
<dbReference type="CDD" id="cd00063">
    <property type="entry name" value="FN3"/>
    <property type="match status" value="1"/>
</dbReference>
<name>A0A067RIC4_ZOONE</name>
<organism evidence="2 3">
    <name type="scientific">Zootermopsis nevadensis</name>
    <name type="common">Dampwood termite</name>
    <dbReference type="NCBI Taxonomy" id="136037"/>
    <lineage>
        <taxon>Eukaryota</taxon>
        <taxon>Metazoa</taxon>
        <taxon>Ecdysozoa</taxon>
        <taxon>Arthropoda</taxon>
        <taxon>Hexapoda</taxon>
        <taxon>Insecta</taxon>
        <taxon>Pterygota</taxon>
        <taxon>Neoptera</taxon>
        <taxon>Polyneoptera</taxon>
        <taxon>Dictyoptera</taxon>
        <taxon>Blattodea</taxon>
        <taxon>Blattoidea</taxon>
        <taxon>Termitoidae</taxon>
        <taxon>Termopsidae</taxon>
        <taxon>Zootermopsis</taxon>
    </lineage>
</organism>
<accession>A0A067RIC4</accession>
<dbReference type="PROSITE" id="PS50853">
    <property type="entry name" value="FN3"/>
    <property type="match status" value="2"/>
</dbReference>
<dbReference type="PANTHER" id="PTHR46957">
    <property type="entry name" value="CYTOKINE RECEPTOR"/>
    <property type="match status" value="1"/>
</dbReference>
<dbReference type="STRING" id="136037.A0A067RIC4"/>
<dbReference type="InterPro" id="IPR003961">
    <property type="entry name" value="FN3_dom"/>
</dbReference>
<dbReference type="InterPro" id="IPR050713">
    <property type="entry name" value="RTP_Phos/Ushers"/>
</dbReference>
<dbReference type="EMBL" id="KK852459">
    <property type="protein sequence ID" value="KDR23542.1"/>
    <property type="molecule type" value="Genomic_DNA"/>
</dbReference>
<protein>
    <submittedName>
        <fullName evidence="2">Down syndrome cell adhesion molecule-like protein 1</fullName>
    </submittedName>
</protein>
<feature type="domain" description="Fibronectin type-III" evidence="1">
    <location>
        <begin position="147"/>
        <end position="250"/>
    </location>
</feature>
<proteinExistence type="predicted"/>
<gene>
    <name evidence="2" type="ORF">L798_14278</name>
</gene>
<dbReference type="InParanoid" id="A0A067RIC4"/>
<dbReference type="Pfam" id="PF00041">
    <property type="entry name" value="fn3"/>
    <property type="match status" value="1"/>
</dbReference>
<dbReference type="InterPro" id="IPR036116">
    <property type="entry name" value="FN3_sf"/>
</dbReference>